<accession>A0A6M8P586</accession>
<sequence length="535" mass="59586">MFGGGVIITVLVAVLGVFRSSQAFDMQAWANSTPDTSDIKNSDSKHVKDKTNDEVVSAVKTPTLEESKNDSHDMEAALKALEEQTLDSHVGETTTEQKDDDNPNVDKETAEAETPKESEKIEQPKIEVPIDEKDHAKLVSRQEYDSENKSKNTQDDEMSGTPAAKSAAYALIPTIPSDDPNTTSGNNDTIIDDSTPFGQNMRLDTVDQIDKTIAKLDQRLRVFLEIVSAGSHDLDYYQRFLDHSYETFCREINGDLNQLGTDSTNKDASDPPINVQISAKMSSAIRQSFDTKVEVLELAASEVATQKSKEIGARIIHDALINGLIAIKSTIASPGLTVHNEDAQMKNMNAIIAGIAKSLLGDIISWTLKEDVLKKKLFDQILKRGEFIKKHGDDDNRIEKFTQSIRSFAADFHVAQNEKINSIQKQNGFREYLDSMHEDINTIQRLIDTYFATVHKGHAKALLQEATNELNKNSEAESERRLSLAEAKIRVETKASEIKTPEHLRCPANYRPLHPNKPIADSNPCVRLDKWTPSR</sequence>
<evidence type="ECO:0000313" key="3">
    <source>
        <dbReference type="EMBL" id="QKG30643.1"/>
    </source>
</evidence>
<protein>
    <submittedName>
        <fullName evidence="3">BOV57</fullName>
    </submittedName>
</protein>
<reference evidence="3" key="1">
    <citation type="submission" date="2019-12" db="EMBL/GenBank/DDBJ databases">
        <authorList>
            <person name="Sun H."/>
            <person name="Wang M.J."/>
            <person name="Guan Q.G."/>
            <person name="Yin H."/>
        </authorList>
    </citation>
    <scope>NUCLEOTIDE SEQUENCE</scope>
    <source>
        <strain evidence="3">TZ</strain>
        <tissue evidence="3">Merozoites</tissue>
    </source>
</reference>
<feature type="compositionally biased region" description="Basic and acidic residues" evidence="1">
    <location>
        <begin position="95"/>
        <end position="154"/>
    </location>
</feature>
<evidence type="ECO:0000256" key="2">
    <source>
        <dbReference type="SAM" id="SignalP"/>
    </source>
</evidence>
<proteinExistence type="predicted"/>
<feature type="chain" id="PRO_5026860509" evidence="2">
    <location>
        <begin position="24"/>
        <end position="535"/>
    </location>
</feature>
<feature type="signal peptide" evidence="2">
    <location>
        <begin position="1"/>
        <end position="23"/>
    </location>
</feature>
<dbReference type="EMBL" id="MN887105">
    <property type="protein sequence ID" value="QKG30643.1"/>
    <property type="molecule type" value="Genomic_DNA"/>
</dbReference>
<feature type="region of interest" description="Disordered" evidence="1">
    <location>
        <begin position="31"/>
        <end position="53"/>
    </location>
</feature>
<evidence type="ECO:0000256" key="1">
    <source>
        <dbReference type="SAM" id="MobiDB-lite"/>
    </source>
</evidence>
<feature type="region of interest" description="Disordered" evidence="1">
    <location>
        <begin position="88"/>
        <end position="163"/>
    </location>
</feature>
<keyword evidence="2" id="KW-0732">Signal</keyword>
<organism evidence="3">
    <name type="scientific">Babesia motasi</name>
    <dbReference type="NCBI Taxonomy" id="237580"/>
    <lineage>
        <taxon>Eukaryota</taxon>
        <taxon>Sar</taxon>
        <taxon>Alveolata</taxon>
        <taxon>Apicomplexa</taxon>
        <taxon>Aconoidasida</taxon>
        <taxon>Piroplasmida</taxon>
        <taxon>Babesiidae</taxon>
        <taxon>Babesia</taxon>
    </lineage>
</organism>
<dbReference type="AlphaFoldDB" id="A0A6M8P586"/>
<name>A0A6M8P586_9APIC</name>
<feature type="compositionally biased region" description="Basic and acidic residues" evidence="1">
    <location>
        <begin position="37"/>
        <end position="53"/>
    </location>
</feature>